<sequence>MRIIMDAPMKMRDGVTSHSDHTTKQMHQRECCSAPSTTVHPALPSGRDSPDDAAQHPPTSEAIADGYIADSEDRATATLHGFPRKRARRSLRPTIQRGCRFLPHDGSWIQHIYANTPLACVRDHPADDDPCILVANKRKRSHPHVVDRPSCSQRWRLDWDAANMTNRRRDDTINSNTKSNSNTHVNSANEDSDASGAEDEELEADLQEWQALCLLSMANRLRDDWQRAKDGYRFQQYHDALSLQKVSRLMSS</sequence>
<name>A0A7R9ZNJ0_9STRA</name>
<proteinExistence type="predicted"/>
<gene>
    <name evidence="2" type="ORF">CAUS1442_LOCUS11113</name>
</gene>
<feature type="region of interest" description="Disordered" evidence="1">
    <location>
        <begin position="168"/>
        <end position="201"/>
    </location>
</feature>
<feature type="region of interest" description="Disordered" evidence="1">
    <location>
        <begin position="1"/>
        <end position="59"/>
    </location>
</feature>
<dbReference type="AlphaFoldDB" id="A0A7R9ZNJ0"/>
<protein>
    <submittedName>
        <fullName evidence="2">Uncharacterized protein</fullName>
    </submittedName>
</protein>
<feature type="compositionally biased region" description="Basic and acidic residues" evidence="1">
    <location>
        <begin position="9"/>
        <end position="30"/>
    </location>
</feature>
<evidence type="ECO:0000313" key="2">
    <source>
        <dbReference type="EMBL" id="CAD8338980.1"/>
    </source>
</evidence>
<feature type="compositionally biased region" description="Low complexity" evidence="1">
    <location>
        <begin position="173"/>
        <end position="189"/>
    </location>
</feature>
<accession>A0A7R9ZNJ0</accession>
<reference evidence="2" key="1">
    <citation type="submission" date="2021-01" db="EMBL/GenBank/DDBJ databases">
        <authorList>
            <person name="Corre E."/>
            <person name="Pelletier E."/>
            <person name="Niang G."/>
            <person name="Scheremetjew M."/>
            <person name="Finn R."/>
            <person name="Kale V."/>
            <person name="Holt S."/>
            <person name="Cochrane G."/>
            <person name="Meng A."/>
            <person name="Brown T."/>
            <person name="Cohen L."/>
        </authorList>
    </citation>
    <scope>NUCLEOTIDE SEQUENCE</scope>
    <source>
        <strain evidence="2">CCMP3328</strain>
    </source>
</reference>
<organism evidence="2">
    <name type="scientific">Craspedostauros australis</name>
    <dbReference type="NCBI Taxonomy" id="1486917"/>
    <lineage>
        <taxon>Eukaryota</taxon>
        <taxon>Sar</taxon>
        <taxon>Stramenopiles</taxon>
        <taxon>Ochrophyta</taxon>
        <taxon>Bacillariophyta</taxon>
        <taxon>Bacillariophyceae</taxon>
        <taxon>Bacillariophycidae</taxon>
        <taxon>Naviculales</taxon>
        <taxon>Naviculaceae</taxon>
        <taxon>Craspedostauros</taxon>
    </lineage>
</organism>
<feature type="compositionally biased region" description="Acidic residues" evidence="1">
    <location>
        <begin position="190"/>
        <end position="201"/>
    </location>
</feature>
<evidence type="ECO:0000256" key="1">
    <source>
        <dbReference type="SAM" id="MobiDB-lite"/>
    </source>
</evidence>
<dbReference type="EMBL" id="HBEF01017940">
    <property type="protein sequence ID" value="CAD8338980.1"/>
    <property type="molecule type" value="Transcribed_RNA"/>
</dbReference>